<dbReference type="AlphaFoldDB" id="A0A7D4GR45"/>
<keyword evidence="1" id="KW-0472">Membrane</keyword>
<keyword evidence="1" id="KW-1133">Transmembrane helix</keyword>
<dbReference type="EMBL" id="CP054010">
    <property type="protein sequence ID" value="QKH88011.1"/>
    <property type="molecule type" value="Genomic_DNA"/>
</dbReference>
<name>A0A7D4GR45_9BACT</name>
<keyword evidence="1" id="KW-0812">Transmembrane</keyword>
<dbReference type="Proteomes" id="UP000500843">
    <property type="component" value="Chromosome 1"/>
</dbReference>
<feature type="transmembrane region" description="Helical" evidence="1">
    <location>
        <begin position="60"/>
        <end position="83"/>
    </location>
</feature>
<feature type="transmembrane region" description="Helical" evidence="1">
    <location>
        <begin position="33"/>
        <end position="54"/>
    </location>
</feature>
<organism evidence="2 3">
    <name type="scientific">Prevotella melaninogenica</name>
    <dbReference type="NCBI Taxonomy" id="28132"/>
    <lineage>
        <taxon>Bacteria</taxon>
        <taxon>Pseudomonadati</taxon>
        <taxon>Bacteroidota</taxon>
        <taxon>Bacteroidia</taxon>
        <taxon>Bacteroidales</taxon>
        <taxon>Prevotellaceae</taxon>
        <taxon>Prevotella</taxon>
    </lineage>
</organism>
<gene>
    <name evidence="2" type="ORF">FIU21_03310</name>
</gene>
<evidence type="ECO:0000256" key="1">
    <source>
        <dbReference type="SAM" id="Phobius"/>
    </source>
</evidence>
<sequence>MEETPSPYRWFGYMFVWMLACLLLLQEGEGSELFIFILLLVAIVLNGYCAYRFALEKWTFLAILAFVVAMVLDFFPIVAYFVIMEICMA</sequence>
<protein>
    <submittedName>
        <fullName evidence="2">Uncharacterized protein</fullName>
    </submittedName>
</protein>
<reference evidence="2 3" key="1">
    <citation type="submission" date="2020-05" db="EMBL/GenBank/DDBJ databases">
        <title>FDA dAtabase for Regulatory Grade micrObial Sequences (FDA-ARGOS): Supporting development and validation of Infectious Disease Dx tests.</title>
        <authorList>
            <person name="Moreno J."/>
            <person name="Tallon L."/>
            <person name="Sadzewicz L."/>
            <person name="Zhao X."/>
            <person name="Vavikolanu K."/>
            <person name="Mehta A."/>
            <person name="Aluvathingal J."/>
            <person name="Nadendla S."/>
            <person name="Myers T."/>
            <person name="Yan Y."/>
            <person name="Sichtig H."/>
        </authorList>
    </citation>
    <scope>NUCLEOTIDE SEQUENCE [LARGE SCALE GENOMIC DNA]</scope>
    <source>
        <strain evidence="2 3">FDAARGOS_760</strain>
    </source>
</reference>
<evidence type="ECO:0000313" key="2">
    <source>
        <dbReference type="EMBL" id="QKH88011.1"/>
    </source>
</evidence>
<accession>A0A7D4GR45</accession>
<proteinExistence type="predicted"/>
<dbReference type="RefSeq" id="WP_036885802.1">
    <property type="nucleotide sequence ID" value="NZ_CP054010.1"/>
</dbReference>
<feature type="transmembrane region" description="Helical" evidence="1">
    <location>
        <begin position="6"/>
        <end position="26"/>
    </location>
</feature>
<evidence type="ECO:0000313" key="3">
    <source>
        <dbReference type="Proteomes" id="UP000500843"/>
    </source>
</evidence>